<dbReference type="EMBL" id="JANTOO010000010">
    <property type="protein sequence ID" value="MCS1396032.1"/>
    <property type="molecule type" value="Genomic_DNA"/>
</dbReference>
<keyword evidence="3" id="KW-1185">Reference proteome</keyword>
<evidence type="ECO:0000313" key="2">
    <source>
        <dbReference type="EMBL" id="MCS1396032.1"/>
    </source>
</evidence>
<keyword evidence="1" id="KW-0472">Membrane</keyword>
<name>A0ABT2DMC2_9BACI</name>
<evidence type="ECO:0000313" key="3">
    <source>
        <dbReference type="Proteomes" id="UP001525021"/>
    </source>
</evidence>
<feature type="transmembrane region" description="Helical" evidence="1">
    <location>
        <begin position="12"/>
        <end position="34"/>
    </location>
</feature>
<protein>
    <recommendedName>
        <fullName evidence="4">DUF4083 domain-containing protein</fullName>
    </recommendedName>
</protein>
<keyword evidence="1" id="KW-0812">Transmembrane</keyword>
<proteinExistence type="predicted"/>
<keyword evidence="1" id="KW-1133">Transmembrane helix</keyword>
<dbReference type="RefSeq" id="WP_036161826.1">
    <property type="nucleotide sequence ID" value="NZ_JANTOO010000010.1"/>
</dbReference>
<accession>A0ABT2DMC2</accession>
<dbReference type="Proteomes" id="UP001525021">
    <property type="component" value="Unassembled WGS sequence"/>
</dbReference>
<evidence type="ECO:0000256" key="1">
    <source>
        <dbReference type="SAM" id="Phobius"/>
    </source>
</evidence>
<comment type="caution">
    <text evidence="2">The sequence shown here is derived from an EMBL/GenBank/DDBJ whole genome shotgun (WGS) entry which is preliminary data.</text>
</comment>
<evidence type="ECO:0008006" key="4">
    <source>
        <dbReference type="Google" id="ProtNLM"/>
    </source>
</evidence>
<gene>
    <name evidence="2" type="ORF">NXZ79_08275</name>
</gene>
<organism evidence="2 3">
    <name type="scientific">Lysinibacillus pinottii</name>
    <dbReference type="NCBI Taxonomy" id="2973932"/>
    <lineage>
        <taxon>Bacteria</taxon>
        <taxon>Bacillati</taxon>
        <taxon>Bacillota</taxon>
        <taxon>Bacilli</taxon>
        <taxon>Bacillales</taxon>
        <taxon>Bacillaceae</taxon>
        <taxon>Lysinibacillus</taxon>
    </lineage>
</organism>
<sequence length="65" mass="7664">MNNYNNGDIIFSLFSIVGLLFYIIPIIFIIWFAISTIRQLKRQTKLLEEMKDSINYINGHPTRSK</sequence>
<reference evidence="2 3" key="1">
    <citation type="submission" date="2022-08" db="EMBL/GenBank/DDBJ databases">
        <title>Lysinibacillus sequencing.</title>
        <authorList>
            <person name="Dunlap C."/>
        </authorList>
    </citation>
    <scope>NUCLEOTIDE SEQUENCE [LARGE SCALE GENOMIC DNA]</scope>
    <source>
        <strain evidence="2 3">PB211</strain>
    </source>
</reference>